<dbReference type="PROSITE" id="PS50902">
    <property type="entry name" value="FLAVODOXIN_LIKE"/>
    <property type="match status" value="1"/>
</dbReference>
<dbReference type="EMBL" id="SMGG01000007">
    <property type="protein sequence ID" value="TCK58479.1"/>
    <property type="molecule type" value="Genomic_DNA"/>
</dbReference>
<dbReference type="GO" id="GO:0010181">
    <property type="term" value="F:FMN binding"/>
    <property type="evidence" value="ECO:0007669"/>
    <property type="project" value="InterPro"/>
</dbReference>
<dbReference type="Pfam" id="PF12724">
    <property type="entry name" value="Flavodoxin_5"/>
    <property type="match status" value="1"/>
</dbReference>
<proteinExistence type="predicted"/>
<dbReference type="InterPro" id="IPR026816">
    <property type="entry name" value="Flavodoxin_dom"/>
</dbReference>
<dbReference type="Gene3D" id="3.40.50.360">
    <property type="match status" value="1"/>
</dbReference>
<reference evidence="2 3" key="1">
    <citation type="submission" date="2019-03" db="EMBL/GenBank/DDBJ databases">
        <title>Genomic Encyclopedia of Type Strains, Phase IV (KMG-IV): sequencing the most valuable type-strain genomes for metagenomic binning, comparative biology and taxonomic classification.</title>
        <authorList>
            <person name="Goeker M."/>
        </authorList>
    </citation>
    <scope>NUCLEOTIDE SEQUENCE [LARGE SCALE GENOMIC DNA]</scope>
    <source>
        <strain evidence="2 3">DSM 24984</strain>
    </source>
</reference>
<sequence length="184" mass="20542">MTVKIVYGSRYGSTRQISEWISERFEAEGFAVATQSAADASEPGGCDLVLLGSGIYNHGFLKELEEYMEKYSSELQTCRTALFGVAMKTEPIMHKGKSHGGILMLEKYAQSLGDNVVGCGMLHGQMVFPTMTDRDKKGIEQFYKMIGLSETEAADRKKPRTLMDKRECWTFAEELIGRMAKVKA</sequence>
<dbReference type="Proteomes" id="UP000294614">
    <property type="component" value="Unassembled WGS sequence"/>
</dbReference>
<evidence type="ECO:0000313" key="2">
    <source>
        <dbReference type="EMBL" id="TCK58479.1"/>
    </source>
</evidence>
<evidence type="ECO:0000313" key="3">
    <source>
        <dbReference type="Proteomes" id="UP000294614"/>
    </source>
</evidence>
<evidence type="ECO:0000259" key="1">
    <source>
        <dbReference type="PROSITE" id="PS50902"/>
    </source>
</evidence>
<gene>
    <name evidence="2" type="ORF">C8D98_2683</name>
</gene>
<keyword evidence="3" id="KW-1185">Reference proteome</keyword>
<dbReference type="InterPro" id="IPR029039">
    <property type="entry name" value="Flavoprotein-like_sf"/>
</dbReference>
<feature type="domain" description="Flavodoxin-like" evidence="1">
    <location>
        <begin position="3"/>
        <end position="147"/>
    </location>
</feature>
<dbReference type="InterPro" id="IPR008254">
    <property type="entry name" value="Flavodoxin/NO_synth"/>
</dbReference>
<protein>
    <submittedName>
        <fullName evidence="2">Menaquinone-dependent protoporphyrinogen oxidase</fullName>
    </submittedName>
</protein>
<accession>A0A4R1K605</accession>
<dbReference type="SUPFAM" id="SSF52218">
    <property type="entry name" value="Flavoproteins"/>
    <property type="match status" value="1"/>
</dbReference>
<dbReference type="RefSeq" id="WP_132874644.1">
    <property type="nucleotide sequence ID" value="NZ_JAJUHT010000020.1"/>
</dbReference>
<dbReference type="OrthoDB" id="9795729at2"/>
<comment type="caution">
    <text evidence="2">The sequence shown here is derived from an EMBL/GenBank/DDBJ whole genome shotgun (WGS) entry which is preliminary data.</text>
</comment>
<name>A0A4R1K605_9BACT</name>
<dbReference type="AlphaFoldDB" id="A0A4R1K605"/>
<organism evidence="2 3">
    <name type="scientific">Seleniivibrio woodruffii</name>
    <dbReference type="NCBI Taxonomy" id="1078050"/>
    <lineage>
        <taxon>Bacteria</taxon>
        <taxon>Pseudomonadati</taxon>
        <taxon>Deferribacterota</taxon>
        <taxon>Deferribacteres</taxon>
        <taxon>Deferribacterales</taxon>
        <taxon>Geovibrionaceae</taxon>
        <taxon>Seleniivibrio</taxon>
    </lineage>
</organism>